<reference evidence="1" key="1">
    <citation type="submission" date="2018-02" db="EMBL/GenBank/DDBJ databases">
        <title>Rhizophora mucronata_Transcriptome.</title>
        <authorList>
            <person name="Meera S.P."/>
            <person name="Sreeshan A."/>
            <person name="Augustine A."/>
        </authorList>
    </citation>
    <scope>NUCLEOTIDE SEQUENCE</scope>
    <source>
        <tissue evidence="1">Leaf</tissue>
    </source>
</reference>
<evidence type="ECO:0000313" key="1">
    <source>
        <dbReference type="EMBL" id="MBW83988.1"/>
    </source>
</evidence>
<dbReference type="AlphaFoldDB" id="A0A2P2IRY7"/>
<name>A0A2P2IRY7_RHIMU</name>
<accession>A0A2P2IRY7</accession>
<protein>
    <submittedName>
        <fullName evidence="1">Pentatricopeptide repeat-containing protein At3g16610</fullName>
    </submittedName>
</protein>
<sequence>MIMNFCALFYCLKSRARFEDKRKREFVGYDTKSHHFVVQINGFAEGSVPSIFSDQQIPNSGAFGLQGNFIEHSARVFDLVTLDVK</sequence>
<dbReference type="EMBL" id="GGEC01003505">
    <property type="protein sequence ID" value="MBW83988.1"/>
    <property type="molecule type" value="Transcribed_RNA"/>
</dbReference>
<proteinExistence type="predicted"/>
<organism evidence="1">
    <name type="scientific">Rhizophora mucronata</name>
    <name type="common">Asiatic mangrove</name>
    <dbReference type="NCBI Taxonomy" id="61149"/>
    <lineage>
        <taxon>Eukaryota</taxon>
        <taxon>Viridiplantae</taxon>
        <taxon>Streptophyta</taxon>
        <taxon>Embryophyta</taxon>
        <taxon>Tracheophyta</taxon>
        <taxon>Spermatophyta</taxon>
        <taxon>Magnoliopsida</taxon>
        <taxon>eudicotyledons</taxon>
        <taxon>Gunneridae</taxon>
        <taxon>Pentapetalae</taxon>
        <taxon>rosids</taxon>
        <taxon>fabids</taxon>
        <taxon>Malpighiales</taxon>
        <taxon>Rhizophoraceae</taxon>
        <taxon>Rhizophora</taxon>
    </lineage>
</organism>